<dbReference type="Proteomes" id="UP001235744">
    <property type="component" value="Chromosome"/>
</dbReference>
<gene>
    <name evidence="2" type="ORF">P8A19_26705</name>
</gene>
<proteinExistence type="predicted"/>
<name>A0ABY9IXU4_9ACTN</name>
<evidence type="ECO:0000313" key="3">
    <source>
        <dbReference type="Proteomes" id="UP001235744"/>
    </source>
</evidence>
<evidence type="ECO:0000313" key="2">
    <source>
        <dbReference type="EMBL" id="WLQ58798.1"/>
    </source>
</evidence>
<dbReference type="EMBL" id="CP120988">
    <property type="protein sequence ID" value="WLQ58798.1"/>
    <property type="molecule type" value="Genomic_DNA"/>
</dbReference>
<sequence length="64" mass="6898">MDHEGARWFKSSYSGGSGTECVEAAFTTVGTFVRDSERPSSGHFHVGRGAWAHFVGSVREGALH</sequence>
<evidence type="ECO:0000259" key="1">
    <source>
        <dbReference type="Pfam" id="PF04149"/>
    </source>
</evidence>
<organism evidence="2 3">
    <name type="scientific">Streptomyces poriferorum</name>
    <dbReference type="NCBI Taxonomy" id="2798799"/>
    <lineage>
        <taxon>Bacteria</taxon>
        <taxon>Bacillati</taxon>
        <taxon>Actinomycetota</taxon>
        <taxon>Actinomycetes</taxon>
        <taxon>Kitasatosporales</taxon>
        <taxon>Streptomycetaceae</taxon>
        <taxon>Streptomyces</taxon>
    </lineage>
</organism>
<dbReference type="InterPro" id="IPR007278">
    <property type="entry name" value="DUF397"/>
</dbReference>
<accession>A0ABY9IXU4</accession>
<keyword evidence="3" id="KW-1185">Reference proteome</keyword>
<dbReference type="RefSeq" id="WP_219572362.1">
    <property type="nucleotide sequence ID" value="NZ_CP120988.1"/>
</dbReference>
<reference evidence="2 3" key="1">
    <citation type="submission" date="2023-03" db="EMBL/GenBank/DDBJ databases">
        <title>Isolation and description of six Streptomyces strains from soil environments, able to metabolize different microbial glucans.</title>
        <authorList>
            <person name="Widen T."/>
            <person name="Larsbrink J."/>
        </authorList>
    </citation>
    <scope>NUCLEOTIDE SEQUENCE [LARGE SCALE GENOMIC DNA]</scope>
    <source>
        <strain evidence="2 3">Alt2</strain>
    </source>
</reference>
<dbReference type="Pfam" id="PF04149">
    <property type="entry name" value="DUF397"/>
    <property type="match status" value="1"/>
</dbReference>
<protein>
    <submittedName>
        <fullName evidence="2">DUF397 domain-containing protein</fullName>
    </submittedName>
</protein>
<feature type="domain" description="DUF397" evidence="1">
    <location>
        <begin position="6"/>
        <end position="59"/>
    </location>
</feature>